<sequence length="98" mass="11092">MTPVEEERWEINNHAPGDDDKPQPLHKCVRSAIEAYFLHLDGHIPSSGLYKMVLDEVEAPLLEVVLQQTRGNYSHAAGLLGINRATLRKKLKQHQITL</sequence>
<evidence type="ECO:0000259" key="2">
    <source>
        <dbReference type="Pfam" id="PF02954"/>
    </source>
</evidence>
<dbReference type="InterPro" id="IPR050207">
    <property type="entry name" value="Trans_regulatory_Fis"/>
</dbReference>
<dbReference type="PANTHER" id="PTHR47918:SF1">
    <property type="entry name" value="DNA-BINDING PROTEIN FIS"/>
    <property type="match status" value="1"/>
</dbReference>
<dbReference type="Gene3D" id="1.10.10.60">
    <property type="entry name" value="Homeodomain-like"/>
    <property type="match status" value="1"/>
</dbReference>
<dbReference type="GO" id="GO:0043565">
    <property type="term" value="F:sequence-specific DNA binding"/>
    <property type="evidence" value="ECO:0007669"/>
    <property type="project" value="InterPro"/>
</dbReference>
<dbReference type="PANTHER" id="PTHR47918">
    <property type="entry name" value="DNA-BINDING PROTEIN FIS"/>
    <property type="match status" value="1"/>
</dbReference>
<organism evidence="3">
    <name type="scientific">Candidatus Kentrum sp. FW</name>
    <dbReference type="NCBI Taxonomy" id="2126338"/>
    <lineage>
        <taxon>Bacteria</taxon>
        <taxon>Pseudomonadati</taxon>
        <taxon>Pseudomonadota</taxon>
        <taxon>Gammaproteobacteria</taxon>
        <taxon>Candidatus Kentrum</taxon>
    </lineage>
</organism>
<evidence type="ECO:0000313" key="4">
    <source>
        <dbReference type="EMBL" id="VFJ70787.1"/>
    </source>
</evidence>
<proteinExistence type="predicted"/>
<feature type="region of interest" description="Disordered" evidence="1">
    <location>
        <begin position="1"/>
        <end position="25"/>
    </location>
</feature>
<dbReference type="Pfam" id="PF02954">
    <property type="entry name" value="HTH_8"/>
    <property type="match status" value="1"/>
</dbReference>
<dbReference type="SUPFAM" id="SSF46689">
    <property type="entry name" value="Homeodomain-like"/>
    <property type="match status" value="1"/>
</dbReference>
<evidence type="ECO:0000313" key="3">
    <source>
        <dbReference type="EMBL" id="VFJ45516.1"/>
    </source>
</evidence>
<dbReference type="InterPro" id="IPR002197">
    <property type="entry name" value="HTH_Fis"/>
</dbReference>
<accession>A0A450S1K1</accession>
<name>A0A450S1K1_9GAMM</name>
<protein>
    <submittedName>
        <fullName evidence="3">Fis family transcriptional regulator, factor for inversion stimulation protein</fullName>
    </submittedName>
</protein>
<dbReference type="EMBL" id="CAADFD010000198">
    <property type="protein sequence ID" value="VFJ70787.1"/>
    <property type="molecule type" value="Genomic_DNA"/>
</dbReference>
<feature type="domain" description="DNA binding HTH" evidence="2">
    <location>
        <begin position="54"/>
        <end position="93"/>
    </location>
</feature>
<evidence type="ECO:0000256" key="1">
    <source>
        <dbReference type="SAM" id="MobiDB-lite"/>
    </source>
</evidence>
<reference evidence="3" key="1">
    <citation type="submission" date="2019-02" db="EMBL/GenBank/DDBJ databases">
        <authorList>
            <person name="Gruber-Vodicka R. H."/>
            <person name="Seah K. B. B."/>
        </authorList>
    </citation>
    <scope>NUCLEOTIDE SEQUENCE</scope>
    <source>
        <strain evidence="4">BECK_BZ106</strain>
        <strain evidence="3">BECK_BZ15</strain>
    </source>
</reference>
<gene>
    <name evidence="3" type="ORF">BECKFW1821A_GA0114235_10103</name>
    <name evidence="4" type="ORF">BECKFW1821B_GA0114236_11983</name>
</gene>
<feature type="compositionally biased region" description="Basic and acidic residues" evidence="1">
    <location>
        <begin position="1"/>
        <end position="23"/>
    </location>
</feature>
<dbReference type="PRINTS" id="PR01590">
    <property type="entry name" value="HTHFIS"/>
</dbReference>
<dbReference type="EMBL" id="CAADEW010000010">
    <property type="protein sequence ID" value="VFJ45516.1"/>
    <property type="molecule type" value="Genomic_DNA"/>
</dbReference>
<dbReference type="AlphaFoldDB" id="A0A450S1K1"/>
<dbReference type="InterPro" id="IPR009057">
    <property type="entry name" value="Homeodomain-like_sf"/>
</dbReference>